<organism evidence="2 3">
    <name type="scientific">Xenotaenia resolanae</name>
    <dbReference type="NCBI Taxonomy" id="208358"/>
    <lineage>
        <taxon>Eukaryota</taxon>
        <taxon>Metazoa</taxon>
        <taxon>Chordata</taxon>
        <taxon>Craniata</taxon>
        <taxon>Vertebrata</taxon>
        <taxon>Euteleostomi</taxon>
        <taxon>Actinopterygii</taxon>
        <taxon>Neopterygii</taxon>
        <taxon>Teleostei</taxon>
        <taxon>Neoteleostei</taxon>
        <taxon>Acanthomorphata</taxon>
        <taxon>Ovalentaria</taxon>
        <taxon>Atherinomorphae</taxon>
        <taxon>Cyprinodontiformes</taxon>
        <taxon>Goodeidae</taxon>
        <taxon>Xenotaenia</taxon>
    </lineage>
</organism>
<dbReference type="Proteomes" id="UP001444071">
    <property type="component" value="Unassembled WGS sequence"/>
</dbReference>
<evidence type="ECO:0000256" key="1">
    <source>
        <dbReference type="SAM" id="MobiDB-lite"/>
    </source>
</evidence>
<feature type="compositionally biased region" description="Polar residues" evidence="1">
    <location>
        <begin position="11"/>
        <end position="32"/>
    </location>
</feature>
<proteinExistence type="predicted"/>
<evidence type="ECO:0000313" key="2">
    <source>
        <dbReference type="EMBL" id="MEQ2259534.1"/>
    </source>
</evidence>
<sequence length="118" mass="13652">MHVATVERKNSLLTGRNLQQNQAQCERPSATTDWGFERTEVASRKRKERTRLKTEITANNAKLAEHGPKVESLRPSSRVIRAKPRVDWSKGTDSNKEMRPNIRWESEFPMRPIRAPES</sequence>
<name>A0ABV0VQM4_9TELE</name>
<protein>
    <submittedName>
        <fullName evidence="2">Uncharacterized protein</fullName>
    </submittedName>
</protein>
<feature type="region of interest" description="Disordered" evidence="1">
    <location>
        <begin position="1"/>
        <end position="32"/>
    </location>
</feature>
<comment type="caution">
    <text evidence="2">The sequence shown here is derived from an EMBL/GenBank/DDBJ whole genome shotgun (WGS) entry which is preliminary data.</text>
</comment>
<evidence type="ECO:0000313" key="3">
    <source>
        <dbReference type="Proteomes" id="UP001444071"/>
    </source>
</evidence>
<dbReference type="EMBL" id="JAHRIM010004176">
    <property type="protein sequence ID" value="MEQ2259534.1"/>
    <property type="molecule type" value="Genomic_DNA"/>
</dbReference>
<feature type="compositionally biased region" description="Basic and acidic residues" evidence="1">
    <location>
        <begin position="1"/>
        <end position="10"/>
    </location>
</feature>
<keyword evidence="3" id="KW-1185">Reference proteome</keyword>
<gene>
    <name evidence="2" type="ORF">XENORESO_013325</name>
</gene>
<accession>A0ABV0VQM4</accession>
<reference evidence="2 3" key="1">
    <citation type="submission" date="2021-06" db="EMBL/GenBank/DDBJ databases">
        <authorList>
            <person name="Palmer J.M."/>
        </authorList>
    </citation>
    <scope>NUCLEOTIDE SEQUENCE [LARGE SCALE GENOMIC DNA]</scope>
    <source>
        <strain evidence="2 3">XR_2019</strain>
        <tissue evidence="2">Muscle</tissue>
    </source>
</reference>